<gene>
    <name evidence="2" type="ORF">PV666_48520</name>
</gene>
<protein>
    <submittedName>
        <fullName evidence="2">DUF45 domain-containing protein</fullName>
    </submittedName>
</protein>
<sequence length="279" mass="31125">MTTAEDIRAALDAMPRLGDSVATIKISNRRKTVGMSVQPGENGITLHVPAASHPAEIVAVLTKNLHRIGSMLLKARQRAPEDSTKALANGTGFLWLGQPNRLRLVDNPPAAVRHVDDYGAESEPGTWCGRWLEFDRAALRHGAKPLIDWYIRQGDIWLSRQAQPLWLRMTGGRRPMPAVRAAAIGRTRWGVHTAQPDPADDTIRIAWQTFQMRSAIVQHVLTHELVHATRPDGRLHGPEFWRTFERAETGALQTSKELDRVGRTVWMGDIHTPALPPAW</sequence>
<dbReference type="InterPro" id="IPR002725">
    <property type="entry name" value="YgjP-like_metallopeptidase"/>
</dbReference>
<dbReference type="Gene3D" id="3.30.2010.10">
    <property type="entry name" value="Metalloproteases ('zincins'), catalytic domain"/>
    <property type="match status" value="1"/>
</dbReference>
<name>A0ABU4MC20_9ACTN</name>
<organism evidence="2 3">
    <name type="scientific">Streptomyces acidiscabies</name>
    <dbReference type="NCBI Taxonomy" id="42234"/>
    <lineage>
        <taxon>Bacteria</taxon>
        <taxon>Bacillati</taxon>
        <taxon>Actinomycetota</taxon>
        <taxon>Actinomycetes</taxon>
        <taxon>Kitasatosporales</taxon>
        <taxon>Streptomycetaceae</taxon>
        <taxon>Streptomyces</taxon>
    </lineage>
</organism>
<keyword evidence="3" id="KW-1185">Reference proteome</keyword>
<dbReference type="Proteomes" id="UP001272987">
    <property type="component" value="Unassembled WGS sequence"/>
</dbReference>
<feature type="domain" description="YgjP-like metallopeptidase" evidence="1">
    <location>
        <begin position="36"/>
        <end position="259"/>
    </location>
</feature>
<evidence type="ECO:0000313" key="3">
    <source>
        <dbReference type="Proteomes" id="UP001272987"/>
    </source>
</evidence>
<evidence type="ECO:0000259" key="1">
    <source>
        <dbReference type="Pfam" id="PF01863"/>
    </source>
</evidence>
<evidence type="ECO:0000313" key="2">
    <source>
        <dbReference type="EMBL" id="MDX3025654.1"/>
    </source>
</evidence>
<accession>A0ABU4MC20</accession>
<proteinExistence type="predicted"/>
<dbReference type="RefSeq" id="WP_319167666.1">
    <property type="nucleotide sequence ID" value="NZ_JARAWP010000051.1"/>
</dbReference>
<comment type="caution">
    <text evidence="2">The sequence shown here is derived from an EMBL/GenBank/DDBJ whole genome shotgun (WGS) entry which is preliminary data.</text>
</comment>
<dbReference type="Pfam" id="PF01863">
    <property type="entry name" value="YgjP-like"/>
    <property type="match status" value="1"/>
</dbReference>
<dbReference type="EMBL" id="JARAWP010000051">
    <property type="protein sequence ID" value="MDX3025654.1"/>
    <property type="molecule type" value="Genomic_DNA"/>
</dbReference>
<reference evidence="2 3" key="1">
    <citation type="journal article" date="2023" name="Microb. Genom.">
        <title>Mesoterricola silvestris gen. nov., sp. nov., Mesoterricola sediminis sp. nov., Geothrix oryzae sp. nov., Geothrix edaphica sp. nov., Geothrix rubra sp. nov., and Geothrix limicola sp. nov., six novel members of Acidobacteriota isolated from soils.</title>
        <authorList>
            <person name="Weisberg A.J."/>
            <person name="Pearce E."/>
            <person name="Kramer C.G."/>
            <person name="Chang J.H."/>
            <person name="Clarke C.R."/>
        </authorList>
    </citation>
    <scope>NUCLEOTIDE SEQUENCE [LARGE SCALE GENOMIC DNA]</scope>
    <source>
        <strain evidence="2 3">NB05-1H</strain>
    </source>
</reference>